<name>A0A0D6NK21_9PROT</name>
<accession>A0A6N3SWE5</accession>
<sequence>MTIFGLKGPELNRDTSIIAVAAVTSAASGDATTTENGKVTAETTVSCSSGGNLVGQTEMTCQARGK</sequence>
<evidence type="ECO:0000313" key="2">
    <source>
        <dbReference type="Proteomes" id="UP000032670"/>
    </source>
</evidence>
<comment type="caution">
    <text evidence="1">The sequence shown here is derived from an EMBL/GenBank/DDBJ whole genome shotgun (WGS) entry which is preliminary data.</text>
</comment>
<protein>
    <submittedName>
        <fullName evidence="1">Uncharacterized protein</fullName>
    </submittedName>
</protein>
<dbReference type="Proteomes" id="UP000032670">
    <property type="component" value="Unassembled WGS sequence"/>
</dbReference>
<reference evidence="1 2" key="1">
    <citation type="submission" date="2012-11" db="EMBL/GenBank/DDBJ databases">
        <title>Whole genome sequence of Acetobacter orientalis 21F-2.</title>
        <authorList>
            <person name="Azuma Y."/>
            <person name="Higashiura N."/>
            <person name="Hirakawa H."/>
            <person name="Matsushita K."/>
        </authorList>
    </citation>
    <scope>NUCLEOTIDE SEQUENCE [LARGE SCALE GENOMIC DNA]</scope>
    <source>
        <strain evidence="1 2">21F-2</strain>
    </source>
</reference>
<keyword evidence="2" id="KW-1185">Reference proteome</keyword>
<evidence type="ECO:0000313" key="1">
    <source>
        <dbReference type="EMBL" id="GAN65970.1"/>
    </source>
</evidence>
<gene>
    <name evidence="1" type="ORF">Abor_014_135</name>
</gene>
<dbReference type="EMBL" id="BAMX01000014">
    <property type="protein sequence ID" value="GAN65970.1"/>
    <property type="molecule type" value="Genomic_DNA"/>
</dbReference>
<proteinExistence type="predicted"/>
<accession>A0A0D6NK21</accession>
<dbReference type="AlphaFoldDB" id="A0A0D6NK21"/>
<organism evidence="1 2">
    <name type="scientific">Acetobacter orientalis</name>
    <dbReference type="NCBI Taxonomy" id="146474"/>
    <lineage>
        <taxon>Bacteria</taxon>
        <taxon>Pseudomonadati</taxon>
        <taxon>Pseudomonadota</taxon>
        <taxon>Alphaproteobacteria</taxon>
        <taxon>Acetobacterales</taxon>
        <taxon>Acetobacteraceae</taxon>
        <taxon>Acetobacter</taxon>
    </lineage>
</organism>
<dbReference type="STRING" id="1231341.Abor_014_135"/>